<accession>A0A0C2IVI5</accession>
<dbReference type="AlphaFoldDB" id="A0A0C2IVI5"/>
<comment type="caution">
    <text evidence="1">The sequence shown here is derived from an EMBL/GenBank/DDBJ whole genome shotgun (WGS) entry which is preliminary data.</text>
</comment>
<evidence type="ECO:0000313" key="1">
    <source>
        <dbReference type="EMBL" id="KII69389.1"/>
    </source>
</evidence>
<reference evidence="1 2" key="1">
    <citation type="journal article" date="2014" name="Genome Biol. Evol.">
        <title>The genome of the myxosporean Thelohanellus kitauei shows adaptations to nutrient acquisition within its fish host.</title>
        <authorList>
            <person name="Yang Y."/>
            <person name="Xiong J."/>
            <person name="Zhou Z."/>
            <person name="Huo F."/>
            <person name="Miao W."/>
            <person name="Ran C."/>
            <person name="Liu Y."/>
            <person name="Zhang J."/>
            <person name="Feng J."/>
            <person name="Wang M."/>
            <person name="Wang M."/>
            <person name="Wang L."/>
            <person name="Yao B."/>
        </authorList>
    </citation>
    <scope>NUCLEOTIDE SEQUENCE [LARGE SCALE GENOMIC DNA]</scope>
    <source>
        <strain evidence="1">Wuqing</strain>
    </source>
</reference>
<organism evidence="1 2">
    <name type="scientific">Thelohanellus kitauei</name>
    <name type="common">Myxosporean</name>
    <dbReference type="NCBI Taxonomy" id="669202"/>
    <lineage>
        <taxon>Eukaryota</taxon>
        <taxon>Metazoa</taxon>
        <taxon>Cnidaria</taxon>
        <taxon>Myxozoa</taxon>
        <taxon>Myxosporea</taxon>
        <taxon>Bivalvulida</taxon>
        <taxon>Platysporina</taxon>
        <taxon>Myxobolidae</taxon>
        <taxon>Thelohanellus</taxon>
    </lineage>
</organism>
<name>A0A0C2IVI5_THEKT</name>
<proteinExistence type="predicted"/>
<gene>
    <name evidence="1" type="ORF">RF11_11460</name>
</gene>
<dbReference type="EMBL" id="JWZT01002430">
    <property type="protein sequence ID" value="KII69389.1"/>
    <property type="molecule type" value="Genomic_DNA"/>
</dbReference>
<evidence type="ECO:0000313" key="2">
    <source>
        <dbReference type="Proteomes" id="UP000031668"/>
    </source>
</evidence>
<protein>
    <submittedName>
        <fullName evidence="1">Uncharacterized protein</fullName>
    </submittedName>
</protein>
<keyword evidence="2" id="KW-1185">Reference proteome</keyword>
<dbReference type="Proteomes" id="UP000031668">
    <property type="component" value="Unassembled WGS sequence"/>
</dbReference>
<sequence>MYAFFLLPYNYTYSDLPRLLEEVFAKKRETCFILELTLGEFSYLRRIPAKNVITRVICRFSSLASDHFLWPQYFIRGIFNASDTFKKNVISFQCSLTFQT</sequence>